<name>A0ABN9YDH5_9DINO</name>
<organism evidence="2 3">
    <name type="scientific">Prorocentrum cordatum</name>
    <dbReference type="NCBI Taxonomy" id="2364126"/>
    <lineage>
        <taxon>Eukaryota</taxon>
        <taxon>Sar</taxon>
        <taxon>Alveolata</taxon>
        <taxon>Dinophyceae</taxon>
        <taxon>Prorocentrales</taxon>
        <taxon>Prorocentraceae</taxon>
        <taxon>Prorocentrum</taxon>
    </lineage>
</organism>
<feature type="non-terminal residue" evidence="2">
    <location>
        <position position="104"/>
    </location>
</feature>
<feature type="region of interest" description="Disordered" evidence="1">
    <location>
        <begin position="20"/>
        <end position="43"/>
    </location>
</feature>
<reference evidence="2" key="1">
    <citation type="submission" date="2023-10" db="EMBL/GenBank/DDBJ databases">
        <authorList>
            <person name="Chen Y."/>
            <person name="Shah S."/>
            <person name="Dougan E. K."/>
            <person name="Thang M."/>
            <person name="Chan C."/>
        </authorList>
    </citation>
    <scope>NUCLEOTIDE SEQUENCE [LARGE SCALE GENOMIC DNA]</scope>
</reference>
<dbReference type="Proteomes" id="UP001189429">
    <property type="component" value="Unassembled WGS sequence"/>
</dbReference>
<accession>A0ABN9YDH5</accession>
<sequence>LGGIRLVAGLRRHPLVHLRARPRRRGARRRPAGLPAGGPAAAGRQRFAAGGRLRGRPRLPACARRRGHGRVRLLGGLGAASPGQRGAHGEWASAPWRGGCRGPV</sequence>
<feature type="compositionally biased region" description="Low complexity" evidence="1">
    <location>
        <begin position="32"/>
        <end position="43"/>
    </location>
</feature>
<keyword evidence="3" id="KW-1185">Reference proteome</keyword>
<protein>
    <submittedName>
        <fullName evidence="2">Uncharacterized protein</fullName>
    </submittedName>
</protein>
<dbReference type="EMBL" id="CAUYUJ010022340">
    <property type="protein sequence ID" value="CAK0910191.1"/>
    <property type="molecule type" value="Genomic_DNA"/>
</dbReference>
<gene>
    <name evidence="2" type="ORF">PCOR1329_LOCUS84427</name>
</gene>
<evidence type="ECO:0000313" key="3">
    <source>
        <dbReference type="Proteomes" id="UP001189429"/>
    </source>
</evidence>
<evidence type="ECO:0000256" key="1">
    <source>
        <dbReference type="SAM" id="MobiDB-lite"/>
    </source>
</evidence>
<feature type="non-terminal residue" evidence="2">
    <location>
        <position position="1"/>
    </location>
</feature>
<feature type="region of interest" description="Disordered" evidence="1">
    <location>
        <begin position="77"/>
        <end position="104"/>
    </location>
</feature>
<proteinExistence type="predicted"/>
<feature type="compositionally biased region" description="Basic residues" evidence="1">
    <location>
        <begin position="20"/>
        <end position="31"/>
    </location>
</feature>
<evidence type="ECO:0000313" key="2">
    <source>
        <dbReference type="EMBL" id="CAK0910191.1"/>
    </source>
</evidence>
<comment type="caution">
    <text evidence="2">The sequence shown here is derived from an EMBL/GenBank/DDBJ whole genome shotgun (WGS) entry which is preliminary data.</text>
</comment>